<dbReference type="Proteomes" id="UP001595817">
    <property type="component" value="Unassembled WGS sequence"/>
</dbReference>
<organism evidence="2 3">
    <name type="scientific">Chungangia koreensis</name>
    <dbReference type="NCBI Taxonomy" id="752657"/>
    <lineage>
        <taxon>Bacteria</taxon>
        <taxon>Bacillati</taxon>
        <taxon>Bacillota</taxon>
        <taxon>Bacilli</taxon>
        <taxon>Lactobacillales</taxon>
        <taxon>Chungangia</taxon>
    </lineage>
</organism>
<protein>
    <submittedName>
        <fullName evidence="2">Uncharacterized protein</fullName>
    </submittedName>
</protein>
<evidence type="ECO:0000256" key="1">
    <source>
        <dbReference type="SAM" id="Phobius"/>
    </source>
</evidence>
<dbReference type="RefSeq" id="WP_378156202.1">
    <property type="nucleotide sequence ID" value="NZ_JBHSEC010000020.1"/>
</dbReference>
<keyword evidence="1" id="KW-1133">Transmembrane helix</keyword>
<keyword evidence="1" id="KW-0472">Membrane</keyword>
<keyword evidence="3" id="KW-1185">Reference proteome</keyword>
<proteinExistence type="predicted"/>
<evidence type="ECO:0000313" key="2">
    <source>
        <dbReference type="EMBL" id="MFC4411341.1"/>
    </source>
</evidence>
<dbReference type="EMBL" id="JBHSEC010000020">
    <property type="protein sequence ID" value="MFC4411341.1"/>
    <property type="molecule type" value="Genomic_DNA"/>
</dbReference>
<feature type="transmembrane region" description="Helical" evidence="1">
    <location>
        <begin position="203"/>
        <end position="223"/>
    </location>
</feature>
<sequence>MEFKDLNDTQTEKVINRYIKYLELLSLQFGVHPNDLEPVLKQIIEKCRTAKELNKNTIYRIAVDVLQLYFPSESEEGFNKDGKKIFLFEEDEKFHHAVGNLMFDIKVPYILTVFHGFTIPETSSLLHQSEEFISHSIEEAKQQLIAAIPIQHEQYEKALEFLKKTYSRLPELTDRQHLFSENSISEDIIPSGKEEEKKEKRAFLLQMVGAASAVILFIALFFISSTNNGQVDDQYLTRLDEEFNSLMDDRRQKLGLSQAVFGQLSFVANARSLNSLFQSEVNKSIESEEPMKRKVAKQKFKEVADSFQLPSEMIEGLKDEHLTGDQEASLTFIDDYGKRLHQVRGAYYMESGLYKSRNELPDALIKAMKEQNLYISNDADYLTIEFRKSDCTKILESTLHKTVKPYIKMLVLEGSIYAQELLSPSELAVASTVLEEIILDDHPQQAYLYDTAKNLYRIVLSRLTYGPSIYQKDMTIRKDYIAAWESLAKRHDTSPMGAIFSEIIEGIAMSNPTTLRTLDPHLDLERAISLMQKGELASYSGVERQFDEMEKFTKIDLPNDDFNMDISKLVVDLELNSEIGSRAISVLQNPLNVVGAYDYAQREENWKLLYGASSKYYQFDDFKESHIMGKPILDGVTSIVFDPEWIHYNPTMVAPIFFVRDGKSEIGVWIIKWGQGPQWVVDQVVD</sequence>
<reference evidence="3" key="1">
    <citation type="journal article" date="2019" name="Int. J. Syst. Evol. Microbiol.">
        <title>The Global Catalogue of Microorganisms (GCM) 10K type strain sequencing project: providing services to taxonomists for standard genome sequencing and annotation.</title>
        <authorList>
            <consortium name="The Broad Institute Genomics Platform"/>
            <consortium name="The Broad Institute Genome Sequencing Center for Infectious Disease"/>
            <person name="Wu L."/>
            <person name="Ma J."/>
        </authorList>
    </citation>
    <scope>NUCLEOTIDE SEQUENCE [LARGE SCALE GENOMIC DNA]</scope>
    <source>
        <strain evidence="3">CCUG 59778</strain>
    </source>
</reference>
<evidence type="ECO:0000313" key="3">
    <source>
        <dbReference type="Proteomes" id="UP001595817"/>
    </source>
</evidence>
<comment type="caution">
    <text evidence="2">The sequence shown here is derived from an EMBL/GenBank/DDBJ whole genome shotgun (WGS) entry which is preliminary data.</text>
</comment>
<gene>
    <name evidence="2" type="ORF">ACFOZY_13010</name>
</gene>
<name>A0ABV8X6E1_9LACT</name>
<keyword evidence="1" id="KW-0812">Transmembrane</keyword>
<accession>A0ABV8X6E1</accession>